<dbReference type="GO" id="GO:0046654">
    <property type="term" value="P:tetrahydrofolate biosynthetic process"/>
    <property type="evidence" value="ECO:0007669"/>
    <property type="project" value="TreeGrafter"/>
</dbReference>
<evidence type="ECO:0000256" key="2">
    <source>
        <dbReference type="ARBA" id="ARBA00001946"/>
    </source>
</evidence>
<evidence type="ECO:0000256" key="6">
    <source>
        <dbReference type="ARBA" id="ARBA00022723"/>
    </source>
</evidence>
<dbReference type="PROSITE" id="PS50972">
    <property type="entry name" value="PTERIN_BINDING"/>
    <property type="match status" value="1"/>
</dbReference>
<dbReference type="Gene3D" id="3.20.20.20">
    <property type="entry name" value="Dihydropteroate synthase-like"/>
    <property type="match status" value="1"/>
</dbReference>
<dbReference type="Proteomes" id="UP000242881">
    <property type="component" value="Unassembled WGS sequence"/>
</dbReference>
<proteinExistence type="predicted"/>
<dbReference type="GO" id="GO:0046872">
    <property type="term" value="F:metal ion binding"/>
    <property type="evidence" value="ECO:0007669"/>
    <property type="project" value="UniProtKB-KW"/>
</dbReference>
<evidence type="ECO:0000256" key="3">
    <source>
        <dbReference type="ARBA" id="ARBA00004763"/>
    </source>
</evidence>
<dbReference type="InterPro" id="IPR045031">
    <property type="entry name" value="DHP_synth-like"/>
</dbReference>
<keyword evidence="7" id="KW-0460">Magnesium</keyword>
<keyword evidence="6" id="KW-0479">Metal-binding</keyword>
<comment type="caution">
    <text evidence="10">The sequence shown here is derived from an EMBL/GenBank/DDBJ whole genome shotgun (WGS) entry which is preliminary data.</text>
</comment>
<evidence type="ECO:0000256" key="8">
    <source>
        <dbReference type="ARBA" id="ARBA00022909"/>
    </source>
</evidence>
<evidence type="ECO:0000256" key="5">
    <source>
        <dbReference type="ARBA" id="ARBA00022679"/>
    </source>
</evidence>
<dbReference type="GO" id="GO:0005829">
    <property type="term" value="C:cytosol"/>
    <property type="evidence" value="ECO:0007669"/>
    <property type="project" value="TreeGrafter"/>
</dbReference>
<dbReference type="SUPFAM" id="SSF51717">
    <property type="entry name" value="Dihydropteroate synthetase-like"/>
    <property type="match status" value="1"/>
</dbReference>
<evidence type="ECO:0000256" key="4">
    <source>
        <dbReference type="ARBA" id="ARBA00012458"/>
    </source>
</evidence>
<dbReference type="EMBL" id="PNIN01000061">
    <property type="protein sequence ID" value="PMP69924.1"/>
    <property type="molecule type" value="Genomic_DNA"/>
</dbReference>
<dbReference type="RefSeq" id="WP_424606231.1">
    <property type="nucleotide sequence ID" value="NZ_JBNAVA010000013.1"/>
</dbReference>
<dbReference type="AlphaFoldDB" id="A0A2J6WHQ2"/>
<evidence type="ECO:0000259" key="9">
    <source>
        <dbReference type="PROSITE" id="PS50972"/>
    </source>
</evidence>
<evidence type="ECO:0000313" key="10">
    <source>
        <dbReference type="EMBL" id="PMP69924.1"/>
    </source>
</evidence>
<gene>
    <name evidence="10" type="primary">folP</name>
    <name evidence="10" type="ORF">C0187_06190</name>
</gene>
<dbReference type="InterPro" id="IPR006390">
    <property type="entry name" value="DHP_synth_dom"/>
</dbReference>
<comment type="cofactor">
    <cofactor evidence="2">
        <name>Mg(2+)</name>
        <dbReference type="ChEBI" id="CHEBI:18420"/>
    </cofactor>
</comment>
<dbReference type="PANTHER" id="PTHR20941">
    <property type="entry name" value="FOLATE SYNTHESIS PROTEINS"/>
    <property type="match status" value="1"/>
</dbReference>
<dbReference type="PROSITE" id="PS00792">
    <property type="entry name" value="DHPS_1"/>
    <property type="match status" value="1"/>
</dbReference>
<dbReference type="GO" id="GO:0046656">
    <property type="term" value="P:folic acid biosynthetic process"/>
    <property type="evidence" value="ECO:0007669"/>
    <property type="project" value="UniProtKB-KW"/>
</dbReference>
<name>A0A2J6WHQ2_9BACT</name>
<comment type="catalytic activity">
    <reaction evidence="1">
        <text>(7,8-dihydropterin-6-yl)methyl diphosphate + 4-aminobenzoate = 7,8-dihydropteroate + diphosphate</text>
        <dbReference type="Rhea" id="RHEA:19949"/>
        <dbReference type="ChEBI" id="CHEBI:17836"/>
        <dbReference type="ChEBI" id="CHEBI:17839"/>
        <dbReference type="ChEBI" id="CHEBI:33019"/>
        <dbReference type="ChEBI" id="CHEBI:72950"/>
        <dbReference type="EC" id="2.5.1.15"/>
    </reaction>
</comment>
<dbReference type="InterPro" id="IPR000489">
    <property type="entry name" value="Pterin-binding_dom"/>
</dbReference>
<organism evidence="10 11">
    <name type="scientific">Calditerrivibrio nitroreducens</name>
    <dbReference type="NCBI Taxonomy" id="477976"/>
    <lineage>
        <taxon>Bacteria</taxon>
        <taxon>Pseudomonadati</taxon>
        <taxon>Deferribacterota</taxon>
        <taxon>Deferribacteres</taxon>
        <taxon>Deferribacterales</taxon>
        <taxon>Calditerrivibrionaceae</taxon>
    </lineage>
</organism>
<dbReference type="InterPro" id="IPR011005">
    <property type="entry name" value="Dihydropteroate_synth-like_sf"/>
</dbReference>
<keyword evidence="5" id="KW-0808">Transferase</keyword>
<accession>A0A2J6WHQ2</accession>
<dbReference type="EC" id="2.5.1.15" evidence="4"/>
<dbReference type="NCBIfam" id="TIGR01496">
    <property type="entry name" value="DHPS"/>
    <property type="match status" value="1"/>
</dbReference>
<keyword evidence="8" id="KW-0289">Folate biosynthesis</keyword>
<dbReference type="GO" id="GO:0004156">
    <property type="term" value="F:dihydropteroate synthase activity"/>
    <property type="evidence" value="ECO:0007669"/>
    <property type="project" value="UniProtKB-EC"/>
</dbReference>
<evidence type="ECO:0000256" key="1">
    <source>
        <dbReference type="ARBA" id="ARBA00000012"/>
    </source>
</evidence>
<comment type="pathway">
    <text evidence="3">Cofactor biosynthesis; tetrahydrofolate biosynthesis; 7,8-dihydrofolate from 2-amino-4-hydroxy-6-hydroxymethyl-7,8-dihydropteridine diphosphate and 4-aminobenzoate: step 1/2.</text>
</comment>
<feature type="domain" description="Pterin-binding" evidence="9">
    <location>
        <begin position="132"/>
        <end position="384"/>
    </location>
</feature>
<evidence type="ECO:0000313" key="11">
    <source>
        <dbReference type="Proteomes" id="UP000242881"/>
    </source>
</evidence>
<protein>
    <recommendedName>
        <fullName evidence="4">dihydropteroate synthase</fullName>
        <ecNumber evidence="4">2.5.1.15</ecNumber>
    </recommendedName>
</protein>
<dbReference type="CDD" id="cd00739">
    <property type="entry name" value="DHPS"/>
    <property type="match status" value="1"/>
</dbReference>
<dbReference type="Pfam" id="PF00809">
    <property type="entry name" value="Pterin_bind"/>
    <property type="match status" value="1"/>
</dbReference>
<sequence>MFKELVVSDKNRLEYEIIKLGAHPYAKKIALRGVPLNIKFKGIPTAAANVLKQEAIASGIDAAVHMGTAGCEVEKTDVLICGDLKGFSRLADRLKIQPFGLKDIADEIDKILKSPIHKILHIRDKTLTFEEKKIMAIINVTPDSFSDGGKFTELNAVISYLSKLKEIGISLVDIGGESSRPGAESISVEEELNRVLPVVQLAVSEGFIVSVDTYKSKVAEECLKIGAHIINDISGFHFDEDMPKVCADYNAGVCLMHIKGVPKTMQDNPKYNNLLEEIKYYIYESIEMGLKKGLSEDNMMIDPGFGFGKSLDDNYLILKYLKEFESFGKPILVGLSRKSMVGGVIEKPVSERVVGSKIVETIALLNGADIIRTHDVEESLDMMKIFNFYNRVCFKC</sequence>
<dbReference type="PANTHER" id="PTHR20941:SF1">
    <property type="entry name" value="FOLIC ACID SYNTHESIS PROTEIN FOL1"/>
    <property type="match status" value="1"/>
</dbReference>
<evidence type="ECO:0000256" key="7">
    <source>
        <dbReference type="ARBA" id="ARBA00022842"/>
    </source>
</evidence>
<reference evidence="10 11" key="1">
    <citation type="submission" date="2018-01" db="EMBL/GenBank/DDBJ databases">
        <title>Metagenomic assembled genomes from two thermal pools in the Uzon Caldera, Kamchatka, Russia.</title>
        <authorList>
            <person name="Wilkins L."/>
            <person name="Ettinger C."/>
        </authorList>
    </citation>
    <scope>NUCLEOTIDE SEQUENCE [LARGE SCALE GENOMIC DNA]</scope>
    <source>
        <strain evidence="10">ZAV-05</strain>
    </source>
</reference>